<dbReference type="RefSeq" id="WP_010105803.1">
    <property type="nucleotide sequence ID" value="NZ_CP008726.1"/>
</dbReference>
<name>A0AAI8B6X7_9BURK</name>
<dbReference type="Pfam" id="PF13289">
    <property type="entry name" value="SIR2_2"/>
    <property type="match status" value="1"/>
</dbReference>
<protein>
    <submittedName>
        <fullName evidence="1">SIR2-like domain protein</fullName>
    </submittedName>
</protein>
<dbReference type="EMBL" id="CP008726">
    <property type="protein sequence ID" value="AIO67248.1"/>
    <property type="molecule type" value="Genomic_DNA"/>
</dbReference>
<gene>
    <name evidence="1" type="ORF">DM82_2299</name>
</gene>
<proteinExistence type="predicted"/>
<sequence>MSIDYKQYQEEVCSDVARVLADAECQPILFVGSGFSKRYAGGPNWEELLTALAKKCPQIEKDFAYYKQTYNGDFKKIGSVFTDLYREWAWGKGKDEFPADYFSASAPADIFIKHAIAELLKGLGPNVKGSYGSPELDAEIEALKNISAHAIITTNYDEVIEPLFPQYETVIGQQIMRKGYLAIGEIFKIHGCRTIPQSLVVNEADYQRFDEDHKYLSAKLLTYFIEHPLIFIGYRADDPNIKAILYDVYRMVRATTADVVPNIYILQWDETINEASNPAREYVVSVAPDVNIRIKSITANSFEWVFKAFGQAGNLEKINTKLLRALMARSVELIRSDIPKKHVEINFEQLEHAVESGESFAKLFGVTSLADPSKVNLDYKYAATGVGQLLGYDTWHEVRKIINHIKDEKGFDITATDNKYHIALKLGHKSPQLTHRYTDAAVDLFRKVINGEPYEIDTGAVDIDKAALATAAKSVA</sequence>
<evidence type="ECO:0000313" key="2">
    <source>
        <dbReference type="Proteomes" id="UP000029424"/>
    </source>
</evidence>
<dbReference type="AlphaFoldDB" id="A0AAI8B6X7"/>
<dbReference type="KEGG" id="bok:DM82_2299"/>
<evidence type="ECO:0000313" key="1">
    <source>
        <dbReference type="EMBL" id="AIO67248.1"/>
    </source>
</evidence>
<reference evidence="1 2" key="1">
    <citation type="submission" date="2014-06" db="EMBL/GenBank/DDBJ databases">
        <authorList>
            <person name="Bishop-Lilly K.A."/>
            <person name="Broomall S.M."/>
            <person name="Chain P.S."/>
            <person name="Chertkov O."/>
            <person name="Coyne S.R."/>
            <person name="Daligault H.E."/>
            <person name="Davenport K.W."/>
            <person name="Erkkila T."/>
            <person name="Frey K.G."/>
            <person name="Gibbons H.S."/>
            <person name="Gu W."/>
            <person name="Jaissle J."/>
            <person name="Johnson S.L."/>
            <person name="Koroleva G.I."/>
            <person name="Ladner J.T."/>
            <person name="Lo C.-C."/>
            <person name="Minogue T.D."/>
            <person name="Munk C."/>
            <person name="Palacios G.F."/>
            <person name="Redden C.L."/>
            <person name="Rosenzweig C.N."/>
            <person name="Scholz M.B."/>
            <person name="Teshima H."/>
            <person name="Xu Y."/>
        </authorList>
    </citation>
    <scope>NUCLEOTIDE SEQUENCE [LARGE SCALE GENOMIC DNA]</scope>
    <source>
        <strain evidence="1 2">EO147</strain>
    </source>
</reference>
<keyword evidence="2" id="KW-1185">Reference proteome</keyword>
<organism evidence="1 2">
    <name type="scientific">Burkholderia oklahomensis</name>
    <dbReference type="NCBI Taxonomy" id="342113"/>
    <lineage>
        <taxon>Bacteria</taxon>
        <taxon>Pseudomonadati</taxon>
        <taxon>Pseudomonadota</taxon>
        <taxon>Betaproteobacteria</taxon>
        <taxon>Burkholderiales</taxon>
        <taxon>Burkholderiaceae</taxon>
        <taxon>Burkholderia</taxon>
        <taxon>pseudomallei group</taxon>
    </lineage>
</organism>
<accession>A0AAI8B6X7</accession>
<dbReference type="Proteomes" id="UP000029424">
    <property type="component" value="Chromosome 1"/>
</dbReference>